<keyword evidence="2" id="KW-1185">Reference proteome</keyword>
<organism evidence="1 2">
    <name type="scientific">Rhamnella rubrinervis</name>
    <dbReference type="NCBI Taxonomy" id="2594499"/>
    <lineage>
        <taxon>Eukaryota</taxon>
        <taxon>Viridiplantae</taxon>
        <taxon>Streptophyta</taxon>
        <taxon>Embryophyta</taxon>
        <taxon>Tracheophyta</taxon>
        <taxon>Spermatophyta</taxon>
        <taxon>Magnoliopsida</taxon>
        <taxon>eudicotyledons</taxon>
        <taxon>Gunneridae</taxon>
        <taxon>Pentapetalae</taxon>
        <taxon>rosids</taxon>
        <taxon>fabids</taxon>
        <taxon>Rosales</taxon>
        <taxon>Rhamnaceae</taxon>
        <taxon>rhamnoid group</taxon>
        <taxon>Rhamneae</taxon>
        <taxon>Rhamnella</taxon>
    </lineage>
</organism>
<proteinExistence type="predicted"/>
<accession>A0A8K0HET1</accession>
<gene>
    <name evidence="1" type="ORF">FNV43_RR07352</name>
</gene>
<evidence type="ECO:0000313" key="2">
    <source>
        <dbReference type="Proteomes" id="UP000796880"/>
    </source>
</evidence>
<protein>
    <submittedName>
        <fullName evidence="1">Uncharacterized protein</fullName>
    </submittedName>
</protein>
<name>A0A8K0HET1_9ROSA</name>
<dbReference type="AlphaFoldDB" id="A0A8K0HET1"/>
<dbReference type="Proteomes" id="UP000796880">
    <property type="component" value="Unassembled WGS sequence"/>
</dbReference>
<sequence length="185" mass="21291">MASLCFLTSRFSRYCLAPEKEETTAESSKRFKREGYRSRSRAGMNLYYDHKEELRMGLLVICYRSSTICYHVSFAAKLTVQVNDGIEKSKSTKWNASSESKRRGKKEGIACRFQLPPISLGLAFKIALQRKRRIFLSPYLPLTEFGISFSSLIAVAHDPDRYDFRLVKSASIRSHNHAFTWFPVV</sequence>
<reference evidence="1" key="1">
    <citation type="submission" date="2020-03" db="EMBL/GenBank/DDBJ databases">
        <title>A high-quality chromosome-level genome assembly of a woody plant with both climbing and erect habits, Rhamnella rubrinervis.</title>
        <authorList>
            <person name="Lu Z."/>
            <person name="Yang Y."/>
            <person name="Zhu X."/>
            <person name="Sun Y."/>
        </authorList>
    </citation>
    <scope>NUCLEOTIDE SEQUENCE</scope>
    <source>
        <strain evidence="1">BYM</strain>
        <tissue evidence="1">Leaf</tissue>
    </source>
</reference>
<evidence type="ECO:0000313" key="1">
    <source>
        <dbReference type="EMBL" id="KAF3451257.1"/>
    </source>
</evidence>
<comment type="caution">
    <text evidence="1">The sequence shown here is derived from an EMBL/GenBank/DDBJ whole genome shotgun (WGS) entry which is preliminary data.</text>
</comment>
<dbReference type="EMBL" id="VOIH02000003">
    <property type="protein sequence ID" value="KAF3451257.1"/>
    <property type="molecule type" value="Genomic_DNA"/>
</dbReference>